<dbReference type="CDD" id="cd00009">
    <property type="entry name" value="AAA"/>
    <property type="match status" value="1"/>
</dbReference>
<sequence>MESVSESIKKLMKNRNVDPEYQKLIQRVYADSDVQSFLQENKGKLTENSIQRGEAKLYEFVNEKSKLARNEEIFAPGYQPTLVLSGNLIDISYLPTKELLAKQAQTALKHRVRSISMPKLINSASFDQFDMDNASRNEALMLANEFVADYRNKPDQFHPGLYLYGSFGVGKSYLLGAIANELAKYNVATTLIHFPSFAVEMKNAIGDNNTGDKIESIKKAPILMLDDIGADAMSAWIRDDVLGVILEYRMQAELPTFFSSNFSMVDFEKEHLAVNQRGDVEPLKAKRIMERVRFLAREVTMTGNNRRSKA</sequence>
<dbReference type="SUPFAM" id="SSF52540">
    <property type="entry name" value="P-loop containing nucleoside triphosphate hydrolases"/>
    <property type="match status" value="1"/>
</dbReference>
<gene>
    <name evidence="3" type="ORF">LOOC260_108970</name>
</gene>
<accession>A0A0A1GT07</accession>
<protein>
    <submittedName>
        <fullName evidence="3">Primosomal protein DnaI</fullName>
    </submittedName>
</protein>
<dbReference type="InterPro" id="IPR027417">
    <property type="entry name" value="P-loop_NTPase"/>
</dbReference>
<feature type="domain" description="Primosomal DnaI N-terminal" evidence="2">
    <location>
        <begin position="1"/>
        <end position="93"/>
    </location>
</feature>
<dbReference type="Pfam" id="PF00308">
    <property type="entry name" value="Bac_DnaA"/>
    <property type="match status" value="1"/>
</dbReference>
<dbReference type="EMBL" id="AP014680">
    <property type="protein sequence ID" value="BAP85437.1"/>
    <property type="molecule type" value="Genomic_DNA"/>
</dbReference>
<dbReference type="InterPro" id="IPR013317">
    <property type="entry name" value="DnaA_dom"/>
</dbReference>
<evidence type="ECO:0000259" key="1">
    <source>
        <dbReference type="Pfam" id="PF00308"/>
    </source>
</evidence>
<proteinExistence type="predicted"/>
<organism evidence="3 4">
    <name type="scientific">Paucilactobacillus hokkaidonensis JCM 18461</name>
    <dbReference type="NCBI Taxonomy" id="1291742"/>
    <lineage>
        <taxon>Bacteria</taxon>
        <taxon>Bacillati</taxon>
        <taxon>Bacillota</taxon>
        <taxon>Bacilli</taxon>
        <taxon>Lactobacillales</taxon>
        <taxon>Lactobacillaceae</taxon>
        <taxon>Paucilactobacillus</taxon>
    </lineage>
</organism>
<dbReference type="KEGG" id="lho:LOOC260_108970"/>
<dbReference type="PANTHER" id="PTHR30050:SF8">
    <property type="entry name" value="PRIMOSOMAL PROTEIN DNAI"/>
    <property type="match status" value="1"/>
</dbReference>
<dbReference type="Proteomes" id="UP000031620">
    <property type="component" value="Chromosome"/>
</dbReference>
<dbReference type="HOGENOM" id="CLU_077384_1_0_9"/>
<dbReference type="STRING" id="1291742.LOOC260_108970"/>
<feature type="domain" description="Chromosomal replication initiator protein DnaA ATPAse" evidence="1">
    <location>
        <begin position="126"/>
        <end position="229"/>
    </location>
</feature>
<reference evidence="3 4" key="1">
    <citation type="submission" date="2014-11" db="EMBL/GenBank/DDBJ databases">
        <title>Complete genome sequence and analysis of Lactobacillus hokkaidonensis LOOC260T.</title>
        <authorList>
            <person name="Tanizawa Y."/>
            <person name="Tohno M."/>
            <person name="Kaminuma E."/>
            <person name="Nakamura Y."/>
            <person name="Arita M."/>
        </authorList>
    </citation>
    <scope>NUCLEOTIDE SEQUENCE [LARGE SCALE GENOMIC DNA]</scope>
    <source>
        <strain evidence="3 4">LOOC260</strain>
    </source>
</reference>
<evidence type="ECO:0000259" key="2">
    <source>
        <dbReference type="Pfam" id="PF07319"/>
    </source>
</evidence>
<dbReference type="InterPro" id="IPR009928">
    <property type="entry name" value="DnaI_N"/>
</dbReference>
<dbReference type="Gene3D" id="3.40.50.300">
    <property type="entry name" value="P-loop containing nucleotide triphosphate hydrolases"/>
    <property type="match status" value="1"/>
</dbReference>
<evidence type="ECO:0000313" key="3">
    <source>
        <dbReference type="EMBL" id="BAP85437.1"/>
    </source>
</evidence>
<dbReference type="RefSeq" id="WP_041093303.1">
    <property type="nucleotide sequence ID" value="NZ_AP014680.1"/>
</dbReference>
<dbReference type="AlphaFoldDB" id="A0A0A1GT07"/>
<dbReference type="PANTHER" id="PTHR30050">
    <property type="entry name" value="CHROMOSOMAL REPLICATION INITIATOR PROTEIN DNAA"/>
    <property type="match status" value="1"/>
</dbReference>
<dbReference type="NCBIfam" id="NF006505">
    <property type="entry name" value="PRK08939.1"/>
    <property type="match status" value="1"/>
</dbReference>
<dbReference type="Pfam" id="PF07319">
    <property type="entry name" value="DnaI_N"/>
    <property type="match status" value="1"/>
</dbReference>
<evidence type="ECO:0000313" key="4">
    <source>
        <dbReference type="Proteomes" id="UP000031620"/>
    </source>
</evidence>
<name>A0A0A1GT07_9LACO</name>
<dbReference type="GO" id="GO:0006260">
    <property type="term" value="P:DNA replication"/>
    <property type="evidence" value="ECO:0007669"/>
    <property type="project" value="TreeGrafter"/>
</dbReference>